<keyword evidence="2" id="KW-0067">ATP-binding</keyword>
<dbReference type="RefSeq" id="WP_124016638.1">
    <property type="nucleotide sequence ID" value="NZ_JAACRJ010000009.1"/>
</dbReference>
<dbReference type="InterPro" id="IPR058031">
    <property type="entry name" value="AAA_lid_NorR"/>
</dbReference>
<dbReference type="EMBL" id="JBDPZN010000007">
    <property type="protein sequence ID" value="MEO3683670.1"/>
    <property type="molecule type" value="Genomic_DNA"/>
</dbReference>
<dbReference type="Gene3D" id="1.10.8.60">
    <property type="match status" value="1"/>
</dbReference>
<dbReference type="InterPro" id="IPR027417">
    <property type="entry name" value="P-loop_NTPase"/>
</dbReference>
<dbReference type="Pfam" id="PF02954">
    <property type="entry name" value="HTH_8"/>
    <property type="match status" value="1"/>
</dbReference>
<dbReference type="Pfam" id="PF00158">
    <property type="entry name" value="Sigma54_activat"/>
    <property type="match status" value="1"/>
</dbReference>
<dbReference type="SUPFAM" id="SSF52540">
    <property type="entry name" value="P-loop containing nucleoside triphosphate hydrolases"/>
    <property type="match status" value="1"/>
</dbReference>
<evidence type="ECO:0000256" key="2">
    <source>
        <dbReference type="ARBA" id="ARBA00022840"/>
    </source>
</evidence>
<dbReference type="GeneID" id="90570878"/>
<protein>
    <submittedName>
        <fullName evidence="7">Sigma-54 dependent transcriptional regulator</fullName>
    </submittedName>
</protein>
<keyword evidence="4" id="KW-0238">DNA-binding</keyword>
<gene>
    <name evidence="7" type="ORF">ABHN84_15455</name>
</gene>
<dbReference type="PROSITE" id="PS50045">
    <property type="entry name" value="SIGMA54_INTERACT_4"/>
    <property type="match status" value="1"/>
</dbReference>
<keyword evidence="3" id="KW-0805">Transcription regulation</keyword>
<dbReference type="InterPro" id="IPR025943">
    <property type="entry name" value="Sigma_54_int_dom_ATP-bd_2"/>
</dbReference>
<dbReference type="Gene3D" id="1.10.10.60">
    <property type="entry name" value="Homeodomain-like"/>
    <property type="match status" value="1"/>
</dbReference>
<dbReference type="InterPro" id="IPR002078">
    <property type="entry name" value="Sigma_54_int"/>
</dbReference>
<dbReference type="SMART" id="SM00382">
    <property type="entry name" value="AAA"/>
    <property type="match status" value="1"/>
</dbReference>
<dbReference type="PROSITE" id="PS00676">
    <property type="entry name" value="SIGMA54_INTERACT_2"/>
    <property type="match status" value="1"/>
</dbReference>
<evidence type="ECO:0000256" key="3">
    <source>
        <dbReference type="ARBA" id="ARBA00023015"/>
    </source>
</evidence>
<accession>A0ABV0FSV5</accession>
<evidence type="ECO:0000313" key="7">
    <source>
        <dbReference type="EMBL" id="MEO3683670.1"/>
    </source>
</evidence>
<dbReference type="SUPFAM" id="SSF46689">
    <property type="entry name" value="Homeodomain-like"/>
    <property type="match status" value="1"/>
</dbReference>
<feature type="domain" description="Sigma-54 factor interaction" evidence="6">
    <location>
        <begin position="142"/>
        <end position="370"/>
    </location>
</feature>
<dbReference type="InterPro" id="IPR025944">
    <property type="entry name" value="Sigma_54_int_dom_CS"/>
</dbReference>
<dbReference type="InterPro" id="IPR025662">
    <property type="entry name" value="Sigma_54_int_dom_ATP-bd_1"/>
</dbReference>
<name>A0ABV0FSV5_9GAMM</name>
<reference evidence="7 8" key="1">
    <citation type="submission" date="2024-05" db="EMBL/GenBank/DDBJ databases">
        <title>Genome sequencing of Marine Estuary Bacteria, Shewanella vesiculosa and S. baltica, and Pseudomonas syringae.</title>
        <authorList>
            <person name="Gurung A."/>
            <person name="Maclea K.S."/>
        </authorList>
    </citation>
    <scope>NUCLEOTIDE SEQUENCE [LARGE SCALE GENOMIC DNA]</scope>
    <source>
        <strain evidence="7 8">1A</strain>
    </source>
</reference>
<evidence type="ECO:0000256" key="1">
    <source>
        <dbReference type="ARBA" id="ARBA00022741"/>
    </source>
</evidence>
<evidence type="ECO:0000256" key="4">
    <source>
        <dbReference type="ARBA" id="ARBA00023125"/>
    </source>
</evidence>
<evidence type="ECO:0000313" key="8">
    <source>
        <dbReference type="Proteomes" id="UP001477278"/>
    </source>
</evidence>
<evidence type="ECO:0000259" key="6">
    <source>
        <dbReference type="PROSITE" id="PS50045"/>
    </source>
</evidence>
<keyword evidence="8" id="KW-1185">Reference proteome</keyword>
<dbReference type="PROSITE" id="PS00675">
    <property type="entry name" value="SIGMA54_INTERACT_1"/>
    <property type="match status" value="1"/>
</dbReference>
<keyword evidence="1" id="KW-0547">Nucleotide-binding</keyword>
<dbReference type="InterPro" id="IPR003593">
    <property type="entry name" value="AAA+_ATPase"/>
</dbReference>
<dbReference type="PRINTS" id="PR01590">
    <property type="entry name" value="HTHFIS"/>
</dbReference>
<dbReference type="PANTHER" id="PTHR32071:SF117">
    <property type="entry name" value="PTS-DEPENDENT DIHYDROXYACETONE KINASE OPERON REGULATORY PROTEIN-RELATED"/>
    <property type="match status" value="1"/>
</dbReference>
<dbReference type="InterPro" id="IPR002197">
    <property type="entry name" value="HTH_Fis"/>
</dbReference>
<dbReference type="Proteomes" id="UP001477278">
    <property type="component" value="Unassembled WGS sequence"/>
</dbReference>
<evidence type="ECO:0000256" key="5">
    <source>
        <dbReference type="ARBA" id="ARBA00023163"/>
    </source>
</evidence>
<dbReference type="PANTHER" id="PTHR32071">
    <property type="entry name" value="TRANSCRIPTIONAL REGULATORY PROTEIN"/>
    <property type="match status" value="1"/>
</dbReference>
<sequence>MPRPTLFYHLHRQEGEARLLALPSSQHFNKIASSVDQSWLDQLKSNSIDVAIIELSQLSQQEYAELTDSSIMSDIELIFLTEGKPNPNLDHLMSKTAGYHFRQPYDADVINDTLEDFARDFKSQSTKQKQPFSSELDQYGLLVGSSRAMHKLYRTIRKVAVTESNVLIVGESGAGKELVANTIHLASHRVDEPFIAINCGALSPELVDSELFGHVKGAFTGAHRDHRGVFEQAEGGTLFLDEVTEMPLEHQVKLLRVLENNEYRSVGSQHLKKANVRIIAATNRDLADAIDAGHFREDLYFRLAHFPIQVPPLRNRNNDISGLAQHFLAYRNTAEKLTKMFSDDALNLIQQQKWPGNVRELKHAIERAYILAENEILPSHIMVSSLEPSTEPLTDGVQIPVGMRLDELEKAAIYQALDESMGNKNETAKQLGISVKTLYNKLSKYQDQTSPDEP</sequence>
<keyword evidence="5" id="KW-0804">Transcription</keyword>
<proteinExistence type="predicted"/>
<dbReference type="InterPro" id="IPR009057">
    <property type="entry name" value="Homeodomain-like_sf"/>
</dbReference>
<dbReference type="Gene3D" id="3.40.50.300">
    <property type="entry name" value="P-loop containing nucleotide triphosphate hydrolases"/>
    <property type="match status" value="1"/>
</dbReference>
<comment type="caution">
    <text evidence="7">The sequence shown here is derived from an EMBL/GenBank/DDBJ whole genome shotgun (WGS) entry which is preliminary data.</text>
</comment>
<dbReference type="PROSITE" id="PS00688">
    <property type="entry name" value="SIGMA54_INTERACT_3"/>
    <property type="match status" value="1"/>
</dbReference>
<dbReference type="CDD" id="cd00009">
    <property type="entry name" value="AAA"/>
    <property type="match status" value="1"/>
</dbReference>
<dbReference type="Pfam" id="PF25601">
    <property type="entry name" value="AAA_lid_14"/>
    <property type="match status" value="1"/>
</dbReference>
<organism evidence="7 8">
    <name type="scientific">Shewanella vesiculosa</name>
    <dbReference type="NCBI Taxonomy" id="518738"/>
    <lineage>
        <taxon>Bacteria</taxon>
        <taxon>Pseudomonadati</taxon>
        <taxon>Pseudomonadota</taxon>
        <taxon>Gammaproteobacteria</taxon>
        <taxon>Alteromonadales</taxon>
        <taxon>Shewanellaceae</taxon>
        <taxon>Shewanella</taxon>
    </lineage>
</organism>